<comment type="caution">
    <text evidence="2">The sequence shown here is derived from an EMBL/GenBank/DDBJ whole genome shotgun (WGS) entry which is preliminary data.</text>
</comment>
<dbReference type="GO" id="GO:0008168">
    <property type="term" value="F:methyltransferase activity"/>
    <property type="evidence" value="ECO:0007669"/>
    <property type="project" value="UniProtKB-KW"/>
</dbReference>
<evidence type="ECO:0000313" key="2">
    <source>
        <dbReference type="EMBL" id="KAB1062143.1"/>
    </source>
</evidence>
<dbReference type="InterPro" id="IPR052514">
    <property type="entry name" value="SAM-dependent_MTase"/>
</dbReference>
<name>A0A6N6M417_9FLAO</name>
<dbReference type="EMBL" id="WACR01000012">
    <property type="protein sequence ID" value="KAB1062143.1"/>
    <property type="molecule type" value="Genomic_DNA"/>
</dbReference>
<reference evidence="2 3" key="1">
    <citation type="submission" date="2019-09" db="EMBL/GenBank/DDBJ databases">
        <title>Genomes of Cryomorphaceae.</title>
        <authorList>
            <person name="Bowman J.P."/>
        </authorList>
    </citation>
    <scope>NUCLEOTIDE SEQUENCE [LARGE SCALE GENOMIC DNA]</scope>
    <source>
        <strain evidence="2 3">KCTC 52047</strain>
    </source>
</reference>
<sequence>MKTRIKYLLQSILGYERYLFTFARFKINTLKWDSNERDFFTFLKLLPKESTVLDIGANIGIMSVHLARKCQSVKAFEPVPQNVKALKKVIDHYGLLNVDVYDFALGSDRDEIEMIVPVVDDVKMQGLSHVNHESITDFTEGEKITTQQFRLDDLTELKNERVSGIKLDVENFEYFVLKGGEELLKQHLPVIYTELWENENRKKCFDLLKNLGYTCYAVVDNKTVPFNPDFHHTQNFIFSTKTL</sequence>
<dbReference type="PANTHER" id="PTHR34203">
    <property type="entry name" value="METHYLTRANSFERASE, FKBM FAMILY PROTEIN"/>
    <property type="match status" value="1"/>
</dbReference>
<organism evidence="2 3">
    <name type="scientific">Salibacter halophilus</name>
    <dbReference type="NCBI Taxonomy" id="1803916"/>
    <lineage>
        <taxon>Bacteria</taxon>
        <taxon>Pseudomonadati</taxon>
        <taxon>Bacteroidota</taxon>
        <taxon>Flavobacteriia</taxon>
        <taxon>Flavobacteriales</taxon>
        <taxon>Salibacteraceae</taxon>
        <taxon>Salibacter</taxon>
    </lineage>
</organism>
<dbReference type="AlphaFoldDB" id="A0A6N6M417"/>
<dbReference type="Proteomes" id="UP000435357">
    <property type="component" value="Unassembled WGS sequence"/>
</dbReference>
<dbReference type="InterPro" id="IPR006342">
    <property type="entry name" value="FkbM_mtfrase"/>
</dbReference>
<dbReference type="RefSeq" id="WP_151169862.1">
    <property type="nucleotide sequence ID" value="NZ_WACR01000012.1"/>
</dbReference>
<accession>A0A6N6M417</accession>
<dbReference type="SUPFAM" id="SSF53335">
    <property type="entry name" value="S-adenosyl-L-methionine-dependent methyltransferases"/>
    <property type="match status" value="1"/>
</dbReference>
<feature type="domain" description="Methyltransferase FkbM" evidence="1">
    <location>
        <begin position="54"/>
        <end position="199"/>
    </location>
</feature>
<dbReference type="NCBIfam" id="TIGR01444">
    <property type="entry name" value="fkbM_fam"/>
    <property type="match status" value="1"/>
</dbReference>
<proteinExistence type="predicted"/>
<dbReference type="Gene3D" id="3.40.50.150">
    <property type="entry name" value="Vaccinia Virus protein VP39"/>
    <property type="match status" value="1"/>
</dbReference>
<evidence type="ECO:0000313" key="3">
    <source>
        <dbReference type="Proteomes" id="UP000435357"/>
    </source>
</evidence>
<protein>
    <submittedName>
        <fullName evidence="2">FkbM family methyltransferase</fullName>
    </submittedName>
</protein>
<dbReference type="Pfam" id="PF05050">
    <property type="entry name" value="Methyltransf_21"/>
    <property type="match status" value="1"/>
</dbReference>
<keyword evidence="2" id="KW-0489">Methyltransferase</keyword>
<dbReference type="OrthoDB" id="9812600at2"/>
<evidence type="ECO:0000259" key="1">
    <source>
        <dbReference type="Pfam" id="PF05050"/>
    </source>
</evidence>
<dbReference type="PANTHER" id="PTHR34203:SF15">
    <property type="entry name" value="SLL1173 PROTEIN"/>
    <property type="match status" value="1"/>
</dbReference>
<keyword evidence="2" id="KW-0808">Transferase</keyword>
<keyword evidence="3" id="KW-1185">Reference proteome</keyword>
<gene>
    <name evidence="2" type="ORF">F3059_12705</name>
</gene>
<dbReference type="InterPro" id="IPR029063">
    <property type="entry name" value="SAM-dependent_MTases_sf"/>
</dbReference>
<dbReference type="GO" id="GO:0032259">
    <property type="term" value="P:methylation"/>
    <property type="evidence" value="ECO:0007669"/>
    <property type="project" value="UniProtKB-KW"/>
</dbReference>